<dbReference type="GO" id="GO:0009228">
    <property type="term" value="P:thiamine biosynthetic process"/>
    <property type="evidence" value="ECO:0007669"/>
    <property type="project" value="InterPro"/>
</dbReference>
<keyword evidence="2" id="KW-0418">Kinase</keyword>
<evidence type="ECO:0000313" key="3">
    <source>
        <dbReference type="EMBL" id="HGQ59429.1"/>
    </source>
</evidence>
<organism evidence="2">
    <name type="scientific">Staphylothermus marinus</name>
    <dbReference type="NCBI Taxonomy" id="2280"/>
    <lineage>
        <taxon>Archaea</taxon>
        <taxon>Thermoproteota</taxon>
        <taxon>Thermoprotei</taxon>
        <taxon>Desulfurococcales</taxon>
        <taxon>Desulfurococcaceae</taxon>
        <taxon>Staphylothermus</taxon>
    </lineage>
</organism>
<dbReference type="GO" id="GO:0009030">
    <property type="term" value="F:thiamine-phosphate kinase activity"/>
    <property type="evidence" value="ECO:0007669"/>
    <property type="project" value="InterPro"/>
</dbReference>
<name>A0A7C4H9Q4_STAMA</name>
<dbReference type="Gene3D" id="3.90.650.10">
    <property type="entry name" value="PurM-like C-terminal domain"/>
    <property type="match status" value="1"/>
</dbReference>
<evidence type="ECO:0000313" key="2">
    <source>
        <dbReference type="EMBL" id="HGM59045.1"/>
    </source>
</evidence>
<proteinExistence type="predicted"/>
<dbReference type="SUPFAM" id="SSF55326">
    <property type="entry name" value="PurM N-terminal domain-like"/>
    <property type="match status" value="1"/>
</dbReference>
<dbReference type="CDD" id="cd02194">
    <property type="entry name" value="ThiL"/>
    <property type="match status" value="1"/>
</dbReference>
<dbReference type="PANTHER" id="PTHR30270">
    <property type="entry name" value="THIAMINE-MONOPHOSPHATE KINASE"/>
    <property type="match status" value="1"/>
</dbReference>
<comment type="caution">
    <text evidence="2">The sequence shown here is derived from an EMBL/GenBank/DDBJ whole genome shotgun (WGS) entry which is preliminary data.</text>
</comment>
<dbReference type="EMBL" id="DTBE01000048">
    <property type="protein sequence ID" value="HGQ59429.1"/>
    <property type="molecule type" value="Genomic_DNA"/>
</dbReference>
<dbReference type="InterPro" id="IPR016188">
    <property type="entry name" value="PurM-like_N"/>
</dbReference>
<dbReference type="InterPro" id="IPR036921">
    <property type="entry name" value="PurM-like_N_sf"/>
</dbReference>
<keyword evidence="2" id="KW-0808">Transferase</keyword>
<accession>A0A7C4H9Q4</accession>
<dbReference type="PANTHER" id="PTHR30270:SF0">
    <property type="entry name" value="THIAMINE-MONOPHOSPHATE KINASE"/>
    <property type="match status" value="1"/>
</dbReference>
<dbReference type="AlphaFoldDB" id="A0A7C4H9Q4"/>
<feature type="domain" description="PurM-like N-terminal" evidence="1">
    <location>
        <begin position="44"/>
        <end position="147"/>
    </location>
</feature>
<sequence length="337" mass="38082">MESRSDKLGEIGEKEAISRIIAKYVSKPKKWERLGYPDDARDLIPKSPRITFSIDGFNLNSVKLPWRSLSDIGWCSIVGAASDHVVKGSLPRDVVVSLGLPNDWTIEMLEELYEGINDAVNEYGLRLLGGDLNYSPEPWIAVSVLGYTSIKKPPARCCGNVGDDVIVIGIYGAMGFVNIHGFEEASKYDWVVDATRRPKLYLDLAIAISSNYRYVNSSMDVSDGLGYTILELSRIMGKGVELVDYPLHYRELDSICRDEMCLWKYILNGGEEYGDVLIVNPNFTDRLVSMLEKFKIPYRIVGRVVDKEPGLYYRGIRISEYVTLYDQFMGWKPSNLN</sequence>
<evidence type="ECO:0000259" key="1">
    <source>
        <dbReference type="Pfam" id="PF00586"/>
    </source>
</evidence>
<dbReference type="Pfam" id="PF00586">
    <property type="entry name" value="AIRS"/>
    <property type="match status" value="1"/>
</dbReference>
<protein>
    <submittedName>
        <fullName evidence="2">Thiamine-monophosphate kinase</fullName>
    </submittedName>
</protein>
<dbReference type="Gene3D" id="3.30.1330.10">
    <property type="entry name" value="PurM-like, N-terminal domain"/>
    <property type="match status" value="1"/>
</dbReference>
<dbReference type="SUPFAM" id="SSF56042">
    <property type="entry name" value="PurM C-terminal domain-like"/>
    <property type="match status" value="1"/>
</dbReference>
<dbReference type="InterPro" id="IPR036676">
    <property type="entry name" value="PurM-like_C_sf"/>
</dbReference>
<dbReference type="InterPro" id="IPR006283">
    <property type="entry name" value="ThiL-like"/>
</dbReference>
<gene>
    <name evidence="3" type="ORF">ENU09_01715</name>
    <name evidence="2" type="ORF">ENU14_05645</name>
</gene>
<reference evidence="2" key="1">
    <citation type="journal article" date="2020" name="mSystems">
        <title>Genome- and Community-Level Interaction Insights into Carbon Utilization and Element Cycling Functions of Hydrothermarchaeota in Hydrothermal Sediment.</title>
        <authorList>
            <person name="Zhou Z."/>
            <person name="Liu Y."/>
            <person name="Xu W."/>
            <person name="Pan J."/>
            <person name="Luo Z.H."/>
            <person name="Li M."/>
        </authorList>
    </citation>
    <scope>NUCLEOTIDE SEQUENCE [LARGE SCALE GENOMIC DNA]</scope>
    <source>
        <strain evidence="3">SpSt-638</strain>
        <strain evidence="2">SpSt-642</strain>
    </source>
</reference>
<dbReference type="EMBL" id="DTBJ01000051">
    <property type="protein sequence ID" value="HGM59045.1"/>
    <property type="molecule type" value="Genomic_DNA"/>
</dbReference>